<name>A0AAE1XNR9_9LAMI</name>
<comment type="caution">
    <text evidence="1">The sequence shown here is derived from an EMBL/GenBank/DDBJ whole genome shotgun (WGS) entry which is preliminary data.</text>
</comment>
<reference evidence="1" key="2">
    <citation type="journal article" date="2024" name="Plant">
        <title>Genomic evolution and insights into agronomic trait innovations of Sesamum species.</title>
        <authorList>
            <person name="Miao H."/>
            <person name="Wang L."/>
            <person name="Qu L."/>
            <person name="Liu H."/>
            <person name="Sun Y."/>
            <person name="Le M."/>
            <person name="Wang Q."/>
            <person name="Wei S."/>
            <person name="Zheng Y."/>
            <person name="Lin W."/>
            <person name="Duan Y."/>
            <person name="Cao H."/>
            <person name="Xiong S."/>
            <person name="Wang X."/>
            <person name="Wei L."/>
            <person name="Li C."/>
            <person name="Ma Q."/>
            <person name="Ju M."/>
            <person name="Zhao R."/>
            <person name="Li G."/>
            <person name="Mu C."/>
            <person name="Tian Q."/>
            <person name="Mei H."/>
            <person name="Zhang T."/>
            <person name="Gao T."/>
            <person name="Zhang H."/>
        </authorList>
    </citation>
    <scope>NUCLEOTIDE SEQUENCE</scope>
    <source>
        <strain evidence="1">3651</strain>
    </source>
</reference>
<reference evidence="1" key="1">
    <citation type="submission" date="2020-06" db="EMBL/GenBank/DDBJ databases">
        <authorList>
            <person name="Li T."/>
            <person name="Hu X."/>
            <person name="Zhang T."/>
            <person name="Song X."/>
            <person name="Zhang H."/>
            <person name="Dai N."/>
            <person name="Sheng W."/>
            <person name="Hou X."/>
            <person name="Wei L."/>
        </authorList>
    </citation>
    <scope>NUCLEOTIDE SEQUENCE</scope>
    <source>
        <strain evidence="1">3651</strain>
        <tissue evidence="1">Leaf</tissue>
    </source>
</reference>
<sequence length="103" mass="11880">PIKKNLHPISVIPLHLHGDLSLIASQPSSAERDIEDRKYPPRRHPDLTLLHDQERHLPNLHPKNKSLSLQKSKAFLLSKFSYRPEDSLCEGSLHWLQAKAIKR</sequence>
<proteinExistence type="predicted"/>
<dbReference type="EMBL" id="JACGWO010000011">
    <property type="protein sequence ID" value="KAK4414733.1"/>
    <property type="molecule type" value="Genomic_DNA"/>
</dbReference>
<gene>
    <name evidence="1" type="ORF">Salat_2580200</name>
</gene>
<dbReference type="Proteomes" id="UP001293254">
    <property type="component" value="Unassembled WGS sequence"/>
</dbReference>
<feature type="non-terminal residue" evidence="1">
    <location>
        <position position="1"/>
    </location>
</feature>
<evidence type="ECO:0000313" key="1">
    <source>
        <dbReference type="EMBL" id="KAK4414733.1"/>
    </source>
</evidence>
<keyword evidence="2" id="KW-1185">Reference proteome</keyword>
<protein>
    <submittedName>
        <fullName evidence="1">Uncharacterized protein</fullName>
    </submittedName>
</protein>
<evidence type="ECO:0000313" key="2">
    <source>
        <dbReference type="Proteomes" id="UP001293254"/>
    </source>
</evidence>
<dbReference type="AlphaFoldDB" id="A0AAE1XNR9"/>
<accession>A0AAE1XNR9</accession>
<organism evidence="1 2">
    <name type="scientific">Sesamum alatum</name>
    <dbReference type="NCBI Taxonomy" id="300844"/>
    <lineage>
        <taxon>Eukaryota</taxon>
        <taxon>Viridiplantae</taxon>
        <taxon>Streptophyta</taxon>
        <taxon>Embryophyta</taxon>
        <taxon>Tracheophyta</taxon>
        <taxon>Spermatophyta</taxon>
        <taxon>Magnoliopsida</taxon>
        <taxon>eudicotyledons</taxon>
        <taxon>Gunneridae</taxon>
        <taxon>Pentapetalae</taxon>
        <taxon>asterids</taxon>
        <taxon>lamiids</taxon>
        <taxon>Lamiales</taxon>
        <taxon>Pedaliaceae</taxon>
        <taxon>Sesamum</taxon>
    </lineage>
</organism>